<evidence type="ECO:0000259" key="6">
    <source>
        <dbReference type="PROSITE" id="PS50051"/>
    </source>
</evidence>
<sequence>MVKRLKSNKQQINAPLSSQHRAAGMRTVTSDGPGGGDSDEIPTANATSTVTRRCDDGRRLLSSSYKVFKHPADVGDRFVAFLLRNERTMSALHGHVLADHLPGSQGPNNDSNNPAGAAGDLDGSMRKKQQTRAVASIEIDAFQLISLDPVLGNLTLRYPDTLLELLEDATIEARKVLRRRMEVALDNSLKQMKNKDEQDTSYNKREMDNMSQLLHALKRNREGYEPKPLHARLTRLPPHMQCCKSSLSSIAAADVGTVVQICGTCVRTGPVRMMETMRTYQCLGKGCGCKFSVNADFGTTNNALPAPTICPRADDGECNSTAFAIVPNGSEHADYQEMKVQESTSALSRIGSVPRSILIKLSDDLVDNVNPGDEVVVVGSLHAEWQSNSLGPSVEVMVGMSMRAHSVRVINIDEDVTGAADLGAMGGSGMATALAASSGNLREKFRREFDAFWSENGAQRRPIATRDYILRAICPKLYGMHAVKLGMMLVLIGGASIPLGNDAATTADVEVDDQAEEASDNEAPAAFKFGESDDENDDGDNDGIVVQKEKKKSTTNKSTGKTAKSRRRTQSHCLLIGDPGTGKSQFLRFAAALSPRSVLTTGTGSSRAGLTCAAVRESSAGSNGNEFSLEAGALALADRGVCCIDEFGCMSKEDRTSIHEAMEQQTISVAKAGIICKLNARATVVAVMNPAGGIYDENMNLERNSRLGSALLSRFDLIFVMLDQAQCERDENIAHFLLQQSIIPGSAFERPIEMDTGFNDDDKANGHWGMEKLRAYIATIREKFQPTLSPEASELLENHYSLCRQSTSENSLPVTVRFLESMIRLSQAHARLMYRNTVTLDDAVAVILLMECTAAASRGGMLGSSYGGGMDDLLYKNPIDTDFKGFEVADEVFEKEKQTLLLRYDHMKRRNDGGNDNAGGDPPYFHDRSPNRRSWDDVGQQRSYQGQSFASNNQSNTDTDQWGRQRMSQVASPHSSSHKNNSIRQVMETLQPIEDTPSTTDNNDLSQESQKKVTFSQLPDQVEHFTVASNEHTTNDTTTGNFSQSGGFETGHSGVQFYEGSQQSYGESGGFMRTQDHELESNRSLSTSQNNNTNFDAFVCGGQTGVTSSQQSQSSSSSKRRKKRRTAD</sequence>
<keyword evidence="1 4" id="KW-0547">Nucleotide-binding</keyword>
<feature type="region of interest" description="Disordered" evidence="5">
    <location>
        <begin position="98"/>
        <end position="126"/>
    </location>
</feature>
<feature type="compositionally biased region" description="Basic and acidic residues" evidence="5">
    <location>
        <begin position="924"/>
        <end position="936"/>
    </location>
</feature>
<dbReference type="GO" id="GO:0016787">
    <property type="term" value="F:hydrolase activity"/>
    <property type="evidence" value="ECO:0007669"/>
    <property type="project" value="UniProtKB-KW"/>
</dbReference>
<feature type="compositionally biased region" description="Polar residues" evidence="5">
    <location>
        <begin position="996"/>
        <end position="1019"/>
    </location>
</feature>
<reference evidence="7" key="1">
    <citation type="submission" date="2023-06" db="EMBL/GenBank/DDBJ databases">
        <title>Survivors Of The Sea: Transcriptome response of Skeletonema marinoi to long-term dormancy.</title>
        <authorList>
            <person name="Pinder M.I.M."/>
            <person name="Kourtchenko O."/>
            <person name="Robertson E.K."/>
            <person name="Larsson T."/>
            <person name="Maumus F."/>
            <person name="Osuna-Cruz C.M."/>
            <person name="Vancaester E."/>
            <person name="Stenow R."/>
            <person name="Vandepoele K."/>
            <person name="Ploug H."/>
            <person name="Bruchert V."/>
            <person name="Godhe A."/>
            <person name="Topel M."/>
        </authorList>
    </citation>
    <scope>NUCLEOTIDE SEQUENCE</scope>
    <source>
        <strain evidence="7">R05AC</strain>
    </source>
</reference>
<dbReference type="Pfam" id="PF17207">
    <property type="entry name" value="MCM_OB"/>
    <property type="match status" value="1"/>
</dbReference>
<keyword evidence="2 4" id="KW-0067">ATP-binding</keyword>
<dbReference type="InterPro" id="IPR003593">
    <property type="entry name" value="AAA+_ATPase"/>
</dbReference>
<feature type="region of interest" description="Disordered" evidence="5">
    <location>
        <begin position="511"/>
        <end position="571"/>
    </location>
</feature>
<dbReference type="PANTHER" id="PTHR11630:SF48">
    <property type="entry name" value="DNA HELICASE MCM9"/>
    <property type="match status" value="1"/>
</dbReference>
<protein>
    <submittedName>
        <fullName evidence="7">DNA helicase MCM9</fullName>
        <ecNumber evidence="7">3.6.4.12</ecNumber>
    </submittedName>
</protein>
<feature type="region of interest" description="Disordered" evidence="5">
    <location>
        <begin position="1"/>
        <end position="50"/>
    </location>
</feature>
<dbReference type="SUPFAM" id="SSF50249">
    <property type="entry name" value="Nucleic acid-binding proteins"/>
    <property type="match status" value="1"/>
</dbReference>
<comment type="caution">
    <text evidence="7">The sequence shown here is derived from an EMBL/GenBank/DDBJ whole genome shotgun (WGS) entry which is preliminary data.</text>
</comment>
<dbReference type="Gene3D" id="2.40.50.140">
    <property type="entry name" value="Nucleic acid-binding proteins"/>
    <property type="match status" value="1"/>
</dbReference>
<evidence type="ECO:0000256" key="4">
    <source>
        <dbReference type="RuleBase" id="RU004070"/>
    </source>
</evidence>
<dbReference type="Pfam" id="PF17855">
    <property type="entry name" value="MCM_lid"/>
    <property type="match status" value="1"/>
</dbReference>
<dbReference type="SMART" id="SM00350">
    <property type="entry name" value="MCM"/>
    <property type="match status" value="1"/>
</dbReference>
<dbReference type="GO" id="GO:0017116">
    <property type="term" value="F:single-stranded DNA helicase activity"/>
    <property type="evidence" value="ECO:0007669"/>
    <property type="project" value="TreeGrafter"/>
</dbReference>
<evidence type="ECO:0000256" key="3">
    <source>
        <dbReference type="ARBA" id="ARBA00023125"/>
    </source>
</evidence>
<dbReference type="InterPro" id="IPR027417">
    <property type="entry name" value="P-loop_NTPase"/>
</dbReference>
<dbReference type="InterPro" id="IPR031327">
    <property type="entry name" value="MCM"/>
</dbReference>
<dbReference type="PROSITE" id="PS50051">
    <property type="entry name" value="MCM_2"/>
    <property type="match status" value="1"/>
</dbReference>
<feature type="compositionally biased region" description="Polar residues" evidence="5">
    <location>
        <begin position="940"/>
        <end position="981"/>
    </location>
</feature>
<gene>
    <name evidence="7" type="ORF">QTG54_013347</name>
</gene>
<feature type="compositionally biased region" description="Basic residues" evidence="5">
    <location>
        <begin position="1118"/>
        <end position="1128"/>
    </location>
</feature>
<dbReference type="GO" id="GO:0003697">
    <property type="term" value="F:single-stranded DNA binding"/>
    <property type="evidence" value="ECO:0007669"/>
    <property type="project" value="TreeGrafter"/>
</dbReference>
<name>A0AAD9D6Q3_9STRA</name>
<dbReference type="SMART" id="SM00382">
    <property type="entry name" value="AAA"/>
    <property type="match status" value="1"/>
</dbReference>
<dbReference type="PANTHER" id="PTHR11630">
    <property type="entry name" value="DNA REPLICATION LICENSING FACTOR MCM FAMILY MEMBER"/>
    <property type="match status" value="1"/>
</dbReference>
<organism evidence="7 8">
    <name type="scientific">Skeletonema marinoi</name>
    <dbReference type="NCBI Taxonomy" id="267567"/>
    <lineage>
        <taxon>Eukaryota</taxon>
        <taxon>Sar</taxon>
        <taxon>Stramenopiles</taxon>
        <taxon>Ochrophyta</taxon>
        <taxon>Bacillariophyta</taxon>
        <taxon>Coscinodiscophyceae</taxon>
        <taxon>Thalassiosirophycidae</taxon>
        <taxon>Thalassiosirales</taxon>
        <taxon>Skeletonemataceae</taxon>
        <taxon>Skeletonema</taxon>
        <taxon>Skeletonema marinoi-dohrnii complex</taxon>
    </lineage>
</organism>
<keyword evidence="7" id="KW-0378">Hydrolase</keyword>
<dbReference type="PRINTS" id="PR01657">
    <property type="entry name" value="MCMFAMILY"/>
</dbReference>
<feature type="compositionally biased region" description="Acidic residues" evidence="5">
    <location>
        <begin position="532"/>
        <end position="541"/>
    </location>
</feature>
<feature type="region of interest" description="Disordered" evidence="5">
    <location>
        <begin position="908"/>
        <end position="981"/>
    </location>
</feature>
<feature type="compositionally biased region" description="Polar residues" evidence="5">
    <location>
        <begin position="8"/>
        <end position="20"/>
    </location>
</feature>
<dbReference type="EMBL" id="JATAAI010000030">
    <property type="protein sequence ID" value="KAK1736211.1"/>
    <property type="molecule type" value="Genomic_DNA"/>
</dbReference>
<keyword evidence="7" id="KW-0347">Helicase</keyword>
<dbReference type="GO" id="GO:0005524">
    <property type="term" value="F:ATP binding"/>
    <property type="evidence" value="ECO:0007669"/>
    <property type="project" value="UniProtKB-KW"/>
</dbReference>
<dbReference type="Gene3D" id="3.40.50.300">
    <property type="entry name" value="P-loop containing nucleotide triphosphate hydrolases"/>
    <property type="match status" value="1"/>
</dbReference>
<feature type="compositionally biased region" description="Low complexity" evidence="5">
    <location>
        <begin position="1108"/>
        <end position="1117"/>
    </location>
</feature>
<dbReference type="SUPFAM" id="SSF52540">
    <property type="entry name" value="P-loop containing nucleoside triphosphate hydrolases"/>
    <property type="match status" value="1"/>
</dbReference>
<evidence type="ECO:0000256" key="1">
    <source>
        <dbReference type="ARBA" id="ARBA00022741"/>
    </source>
</evidence>
<feature type="compositionally biased region" description="Acidic residues" evidence="5">
    <location>
        <begin position="511"/>
        <end position="520"/>
    </location>
</feature>
<dbReference type="EC" id="3.6.4.12" evidence="7"/>
<proteinExistence type="inferred from homology"/>
<keyword evidence="8" id="KW-1185">Reference proteome</keyword>
<feature type="compositionally biased region" description="Polar residues" evidence="5">
    <location>
        <begin position="1082"/>
        <end position="1095"/>
    </location>
</feature>
<dbReference type="InterPro" id="IPR041562">
    <property type="entry name" value="MCM_lid"/>
</dbReference>
<feature type="domain" description="MCM C-terminal AAA(+) ATPase" evidence="6">
    <location>
        <begin position="465"/>
        <end position="737"/>
    </location>
</feature>
<comment type="similarity">
    <text evidence="4">Belongs to the MCM family.</text>
</comment>
<accession>A0AAD9D6Q3</accession>
<feature type="region of interest" description="Disordered" evidence="5">
    <location>
        <begin position="1078"/>
        <end position="1128"/>
    </location>
</feature>
<evidence type="ECO:0000313" key="7">
    <source>
        <dbReference type="EMBL" id="KAK1736211.1"/>
    </source>
</evidence>
<dbReference type="InterPro" id="IPR012340">
    <property type="entry name" value="NA-bd_OB-fold"/>
</dbReference>
<dbReference type="InterPro" id="IPR001208">
    <property type="entry name" value="MCM_dom"/>
</dbReference>
<evidence type="ECO:0000256" key="2">
    <source>
        <dbReference type="ARBA" id="ARBA00022840"/>
    </source>
</evidence>
<dbReference type="GO" id="GO:0042555">
    <property type="term" value="C:MCM complex"/>
    <property type="evidence" value="ECO:0007669"/>
    <property type="project" value="TreeGrafter"/>
</dbReference>
<dbReference type="GO" id="GO:0000724">
    <property type="term" value="P:double-strand break repair via homologous recombination"/>
    <property type="evidence" value="ECO:0007669"/>
    <property type="project" value="TreeGrafter"/>
</dbReference>
<dbReference type="Proteomes" id="UP001224775">
    <property type="component" value="Unassembled WGS sequence"/>
</dbReference>
<evidence type="ECO:0000313" key="8">
    <source>
        <dbReference type="Proteomes" id="UP001224775"/>
    </source>
</evidence>
<dbReference type="Gene3D" id="2.20.28.10">
    <property type="match status" value="1"/>
</dbReference>
<dbReference type="Pfam" id="PF00493">
    <property type="entry name" value="MCM"/>
    <property type="match status" value="1"/>
</dbReference>
<keyword evidence="3 4" id="KW-0238">DNA-binding</keyword>
<feature type="compositionally biased region" description="Polar residues" evidence="5">
    <location>
        <begin position="105"/>
        <end position="114"/>
    </location>
</feature>
<feature type="compositionally biased region" description="Polar residues" evidence="5">
    <location>
        <begin position="1027"/>
        <end position="1047"/>
    </location>
</feature>
<evidence type="ECO:0000256" key="5">
    <source>
        <dbReference type="SAM" id="MobiDB-lite"/>
    </source>
</evidence>
<dbReference type="AlphaFoldDB" id="A0AAD9D6Q3"/>
<dbReference type="InterPro" id="IPR033762">
    <property type="entry name" value="MCM_OB"/>
</dbReference>
<feature type="region of interest" description="Disordered" evidence="5">
    <location>
        <begin position="994"/>
        <end position="1054"/>
    </location>
</feature>
<dbReference type="GO" id="GO:0005634">
    <property type="term" value="C:nucleus"/>
    <property type="evidence" value="ECO:0007669"/>
    <property type="project" value="UniProtKB-SubCell"/>
</dbReference>